<keyword evidence="1" id="KW-0812">Transmembrane</keyword>
<organism evidence="2 3">
    <name type="scientific">Siphonobacter curvatus</name>
    <dbReference type="NCBI Taxonomy" id="2094562"/>
    <lineage>
        <taxon>Bacteria</taxon>
        <taxon>Pseudomonadati</taxon>
        <taxon>Bacteroidota</taxon>
        <taxon>Cytophagia</taxon>
        <taxon>Cytophagales</taxon>
        <taxon>Cytophagaceae</taxon>
        <taxon>Siphonobacter</taxon>
    </lineage>
</organism>
<name>A0A2S7IQE6_9BACT</name>
<evidence type="ECO:0000313" key="2">
    <source>
        <dbReference type="EMBL" id="PQA59943.1"/>
    </source>
</evidence>
<dbReference type="AlphaFoldDB" id="A0A2S7IQE6"/>
<accession>A0A2S7IQE6</accession>
<proteinExistence type="predicted"/>
<protein>
    <submittedName>
        <fullName evidence="2">Uncharacterized protein</fullName>
    </submittedName>
</protein>
<gene>
    <name evidence="2" type="ORF">C5O19_10065</name>
</gene>
<keyword evidence="1" id="KW-0472">Membrane</keyword>
<dbReference type="EMBL" id="PTRA01000001">
    <property type="protein sequence ID" value="PQA59943.1"/>
    <property type="molecule type" value="Genomic_DNA"/>
</dbReference>
<dbReference type="Proteomes" id="UP000239590">
    <property type="component" value="Unassembled WGS sequence"/>
</dbReference>
<keyword evidence="3" id="KW-1185">Reference proteome</keyword>
<feature type="transmembrane region" description="Helical" evidence="1">
    <location>
        <begin position="20"/>
        <end position="38"/>
    </location>
</feature>
<reference evidence="3" key="1">
    <citation type="submission" date="2018-02" db="EMBL/GenBank/DDBJ databases">
        <title>Genome sequencing of Solimonas sp. HR-BB.</title>
        <authorList>
            <person name="Lee Y."/>
            <person name="Jeon C.O."/>
        </authorList>
    </citation>
    <scope>NUCLEOTIDE SEQUENCE [LARGE SCALE GENOMIC DNA]</scope>
    <source>
        <strain evidence="3">HR-U</strain>
    </source>
</reference>
<keyword evidence="1" id="KW-1133">Transmembrane helix</keyword>
<evidence type="ECO:0000256" key="1">
    <source>
        <dbReference type="SAM" id="Phobius"/>
    </source>
</evidence>
<sequence>MAFYLNGLRYRPRPAKRTSAGILSGLLLLSILGNLVQWTSQKAIRTQLNNAIVSNDSTLAAKHETEKRLLRMEEELNQQKTLRLISEKR</sequence>
<comment type="caution">
    <text evidence="2">The sequence shown here is derived from an EMBL/GenBank/DDBJ whole genome shotgun (WGS) entry which is preliminary data.</text>
</comment>
<evidence type="ECO:0000313" key="3">
    <source>
        <dbReference type="Proteomes" id="UP000239590"/>
    </source>
</evidence>
<dbReference type="RefSeq" id="WP_104711815.1">
    <property type="nucleotide sequence ID" value="NZ_PTRA01000001.1"/>
</dbReference>
<dbReference type="OrthoDB" id="965697at2"/>